<evidence type="ECO:0000256" key="5">
    <source>
        <dbReference type="ARBA" id="ARBA00023163"/>
    </source>
</evidence>
<dbReference type="PANTHER" id="PTHR22793:SF5">
    <property type="entry name" value="MYOCARDIN-RELATED TRANSCRIPTION FACTOR B"/>
    <property type="match status" value="1"/>
</dbReference>
<evidence type="ECO:0000313" key="10">
    <source>
        <dbReference type="Proteomes" id="UP000248482"/>
    </source>
</evidence>
<keyword evidence="5" id="KW-0804">Transcription</keyword>
<dbReference type="PROSITE" id="PS51073">
    <property type="entry name" value="RPEL"/>
    <property type="match status" value="3"/>
</dbReference>
<dbReference type="Pfam" id="PF02037">
    <property type="entry name" value="SAP"/>
    <property type="match status" value="1"/>
</dbReference>
<dbReference type="FunFam" id="1.10.720.30:FF:000002">
    <property type="entry name" value="Myocardin related transcription factor A"/>
    <property type="match status" value="1"/>
</dbReference>
<dbReference type="InterPro" id="IPR043451">
    <property type="entry name" value="Myocardin-like"/>
</dbReference>
<feature type="region of interest" description="Disordered" evidence="8">
    <location>
        <begin position="177"/>
        <end position="321"/>
    </location>
</feature>
<dbReference type="RefSeq" id="XP_022372415.1">
    <property type="nucleotide sequence ID" value="XM_022516707.1"/>
</dbReference>
<feature type="region of interest" description="Disordered" evidence="8">
    <location>
        <begin position="474"/>
        <end position="517"/>
    </location>
</feature>
<feature type="region of interest" description="Disordered" evidence="8">
    <location>
        <begin position="359"/>
        <end position="400"/>
    </location>
</feature>
<dbReference type="GO" id="GO:0045944">
    <property type="term" value="P:positive regulation of transcription by RNA polymerase II"/>
    <property type="evidence" value="ECO:0007669"/>
    <property type="project" value="TreeGrafter"/>
</dbReference>
<feature type="region of interest" description="Disordered" evidence="8">
    <location>
        <begin position="763"/>
        <end position="827"/>
    </location>
</feature>
<evidence type="ECO:0000256" key="6">
    <source>
        <dbReference type="ARBA" id="ARBA00023242"/>
    </source>
</evidence>
<keyword evidence="10" id="KW-1185">Reference proteome</keyword>
<feature type="region of interest" description="Disordered" evidence="8">
    <location>
        <begin position="606"/>
        <end position="665"/>
    </location>
</feature>
<feature type="compositionally biased region" description="Polar residues" evidence="8">
    <location>
        <begin position="488"/>
        <end position="498"/>
    </location>
</feature>
<dbReference type="Gene3D" id="6.10.140.2040">
    <property type="match status" value="1"/>
</dbReference>
<dbReference type="AlphaFoldDB" id="A0A2Y9KTD1"/>
<dbReference type="GO" id="GO:0003713">
    <property type="term" value="F:transcription coactivator activity"/>
    <property type="evidence" value="ECO:0007669"/>
    <property type="project" value="TreeGrafter"/>
</dbReference>
<dbReference type="SMART" id="SM00513">
    <property type="entry name" value="SAP"/>
    <property type="match status" value="1"/>
</dbReference>
<dbReference type="GeneID" id="111156098"/>
<dbReference type="Gene3D" id="6.10.150.10">
    <property type="match status" value="1"/>
</dbReference>
<sequence length="1042" mass="112488">MDPPGALDTEDELGPLAHLAPSPQSEAVAHEFQELSLQPSQHLPPLNERKNVLQLRLQQRRTREQLVDQGIMPPLKSPAAFHEQIKSLERARTENFLKHKIRSRPDRSELVRMHILEETFAEPSLQATQMKLKRARLADDLNEKIAQRPGPMELVEKNILPVDSSVKEAIIGVGKEDYPQTQGDFSFDEDSSDALSPDQPASQESQGSAASPSEPKVSESPSPVTTSTPAQFTSVSPAVPEFLKTPPVDQPPTRSTAPVVPTNTVSSAKPGPALVKQSHPKNPNDKHRSKKCKDPKPRVKKLKYHQYIPPDQKGEKSEPQMDSNYARLLQQQQLFLQLQILSQQQQHYNYQTILPAPLKPLNDKNNNSGNSTLNSTTPNPPRQNTSAPVRKPGPLPSSLDDLKVSELKTELKLRGLPVSGTKPDLIERLKPYQEMNNSSVTAGGVLTVPASAIVTSNPEVTVALPVTTLHNPVTSSGSSFQAELPPAGTSTATRVETVSSPLPISPSPSEQSSLGTEDTNMADTFTEIMTMMSPAQFLCSSPLRVTGPEDSPSPTSSTLSSLELDAAEKDRRLQEKEKQIEELKRKLEQEQKLVEVLKMQLEVEKRGQRQQPLLEPQPGTAASPAATLDPKLGGAGSSVKDEASLSDCSGSRQPGPGAGQPVGQPLSAAGQALVAKKAVVIKQEVAVAQAEPPSIVPQFYTPAQAGIQTQPQTAAATLSSGLAQTIPQKQDTFTPHVLNQPQQVRKVFTASASSAVLPYPRAPAPAVQQPCVNKTPPSVLQPRSAPLPSLQNGPTTSSKPGSPPPPQPCVVQHSLFGSPVPKTKDPPRYEEAIKQTRSAQSSLPEISNAHSQQMDDLFDILIKSGEISLPIKEEPSPISKMRPVTASITTMPVNTAVSRPPPQVQMAPPISLEPMSSLSASLENQLEALLDGTFPSANEIAPLPSSSEDREPFSLIEDLQNDLLSHSSVLDHSHSPMETSEAQFAASTPCLSLDLSDSNLDNMEWLDITMPNTSGLTPLSTTTPSMFSADFLDPQDLPLPWD</sequence>
<feature type="compositionally biased region" description="Polar residues" evidence="8">
    <location>
        <begin position="252"/>
        <end position="267"/>
    </location>
</feature>
<dbReference type="SUPFAM" id="SSF68906">
    <property type="entry name" value="SAP domain"/>
    <property type="match status" value="1"/>
</dbReference>
<keyword evidence="3" id="KW-0805">Transcription regulation</keyword>
<dbReference type="InterPro" id="IPR004018">
    <property type="entry name" value="RPEL_repeat"/>
</dbReference>
<dbReference type="PROSITE" id="PS50800">
    <property type="entry name" value="SAP"/>
    <property type="match status" value="1"/>
</dbReference>
<dbReference type="GO" id="GO:0051145">
    <property type="term" value="P:smooth muscle cell differentiation"/>
    <property type="evidence" value="ECO:0007669"/>
    <property type="project" value="TreeGrafter"/>
</dbReference>
<keyword evidence="6" id="KW-0539">Nucleus</keyword>
<evidence type="ECO:0000256" key="3">
    <source>
        <dbReference type="ARBA" id="ARBA00023015"/>
    </source>
</evidence>
<feature type="repeat" description="RPEL" evidence="7">
    <location>
        <begin position="51"/>
        <end position="76"/>
    </location>
</feature>
<feature type="region of interest" description="Disordered" evidence="8">
    <location>
        <begin position="1"/>
        <end position="30"/>
    </location>
</feature>
<dbReference type="InterPro" id="IPR036361">
    <property type="entry name" value="SAP_dom_sf"/>
</dbReference>
<keyword evidence="2" id="KW-0677">Repeat</keyword>
<feature type="compositionally biased region" description="Basic and acidic residues" evidence="8">
    <location>
        <begin position="282"/>
        <end position="297"/>
    </location>
</feature>
<keyword evidence="4" id="KW-0175">Coiled coil</keyword>
<evidence type="ECO:0000259" key="9">
    <source>
        <dbReference type="PROSITE" id="PS50800"/>
    </source>
</evidence>
<dbReference type="Gene3D" id="1.10.720.30">
    <property type="entry name" value="SAP domain"/>
    <property type="match status" value="1"/>
</dbReference>
<proteinExistence type="predicted"/>
<feature type="compositionally biased region" description="Low complexity" evidence="8">
    <location>
        <begin position="365"/>
        <end position="377"/>
    </location>
</feature>
<evidence type="ECO:0000256" key="4">
    <source>
        <dbReference type="ARBA" id="ARBA00023054"/>
    </source>
</evidence>
<gene>
    <name evidence="11" type="primary">LOC111156098</name>
</gene>
<feature type="repeat" description="RPEL" evidence="7">
    <location>
        <begin position="95"/>
        <end position="120"/>
    </location>
</feature>
<name>A0A2Y9KTD1_ENHLU</name>
<accession>A0A2Y9KTD1</accession>
<dbReference type="SMART" id="SM00707">
    <property type="entry name" value="RPEL"/>
    <property type="match status" value="3"/>
</dbReference>
<feature type="compositionally biased region" description="Low complexity" evidence="8">
    <location>
        <begin position="499"/>
        <end position="513"/>
    </location>
</feature>
<evidence type="ECO:0000256" key="1">
    <source>
        <dbReference type="ARBA" id="ARBA00004123"/>
    </source>
</evidence>
<dbReference type="CTD" id="57496"/>
<evidence type="ECO:0000256" key="2">
    <source>
        <dbReference type="ARBA" id="ARBA00022737"/>
    </source>
</evidence>
<evidence type="ECO:0000313" key="11">
    <source>
        <dbReference type="RefSeq" id="XP_022372415.1"/>
    </source>
</evidence>
<evidence type="ECO:0000256" key="8">
    <source>
        <dbReference type="SAM" id="MobiDB-lite"/>
    </source>
</evidence>
<dbReference type="PANTHER" id="PTHR22793">
    <property type="entry name" value="MYOCARDIN-RELATED TRANSCRIPTION FACTOR-RELATED"/>
    <property type="match status" value="1"/>
</dbReference>
<dbReference type="GO" id="GO:0005634">
    <property type="term" value="C:nucleus"/>
    <property type="evidence" value="ECO:0007669"/>
    <property type="project" value="UniProtKB-SubCell"/>
</dbReference>
<feature type="compositionally biased region" description="Low complexity" evidence="8">
    <location>
        <begin position="548"/>
        <end position="564"/>
    </location>
</feature>
<comment type="subcellular location">
    <subcellularLocation>
        <location evidence="1">Nucleus</location>
    </subcellularLocation>
</comment>
<feature type="domain" description="SAP" evidence="9">
    <location>
        <begin position="399"/>
        <end position="433"/>
    </location>
</feature>
<organism evidence="10 11">
    <name type="scientific">Enhydra lutris kenyoni</name>
    <name type="common">northern sea otter</name>
    <dbReference type="NCBI Taxonomy" id="391180"/>
    <lineage>
        <taxon>Eukaryota</taxon>
        <taxon>Metazoa</taxon>
        <taxon>Chordata</taxon>
        <taxon>Craniata</taxon>
        <taxon>Vertebrata</taxon>
        <taxon>Euteleostomi</taxon>
        <taxon>Mammalia</taxon>
        <taxon>Eutheria</taxon>
        <taxon>Laurasiatheria</taxon>
        <taxon>Carnivora</taxon>
        <taxon>Caniformia</taxon>
        <taxon>Musteloidea</taxon>
        <taxon>Mustelidae</taxon>
        <taxon>Lutrinae</taxon>
        <taxon>Enhydra</taxon>
    </lineage>
</organism>
<dbReference type="Proteomes" id="UP000248482">
    <property type="component" value="Unplaced"/>
</dbReference>
<reference evidence="11" key="1">
    <citation type="submission" date="2025-08" db="UniProtKB">
        <authorList>
            <consortium name="RefSeq"/>
        </authorList>
    </citation>
    <scope>IDENTIFICATION</scope>
    <source>
        <tissue evidence="11">Blood</tissue>
    </source>
</reference>
<dbReference type="Pfam" id="PF02755">
    <property type="entry name" value="RPEL"/>
    <property type="match status" value="2"/>
</dbReference>
<feature type="compositionally biased region" description="Low complexity" evidence="8">
    <location>
        <begin position="653"/>
        <end position="665"/>
    </location>
</feature>
<feature type="region of interest" description="Disordered" evidence="8">
    <location>
        <begin position="541"/>
        <end position="570"/>
    </location>
</feature>
<protein>
    <submittedName>
        <fullName evidence="11">MKL/myocardin-like protein 2 isoform X4</fullName>
    </submittedName>
</protein>
<feature type="compositionally biased region" description="Low complexity" evidence="8">
    <location>
        <begin position="208"/>
        <end position="230"/>
    </location>
</feature>
<dbReference type="InterPro" id="IPR003034">
    <property type="entry name" value="SAP_dom"/>
</dbReference>
<feature type="repeat" description="RPEL" evidence="7">
    <location>
        <begin position="139"/>
        <end position="164"/>
    </location>
</feature>
<evidence type="ECO:0000256" key="7">
    <source>
        <dbReference type="PROSITE-ProRule" id="PRU00401"/>
    </source>
</evidence>